<organism evidence="2 3">
    <name type="scientific">Rhodopirellula islandica</name>
    <dbReference type="NCBI Taxonomy" id="595434"/>
    <lineage>
        <taxon>Bacteria</taxon>
        <taxon>Pseudomonadati</taxon>
        <taxon>Planctomycetota</taxon>
        <taxon>Planctomycetia</taxon>
        <taxon>Pirellulales</taxon>
        <taxon>Pirellulaceae</taxon>
        <taxon>Rhodopirellula</taxon>
    </lineage>
</organism>
<dbReference type="Proteomes" id="UP000036367">
    <property type="component" value="Unassembled WGS sequence"/>
</dbReference>
<dbReference type="PATRIC" id="fig|595434.4.peg.1250"/>
<dbReference type="STRING" id="595434.RISK_001302"/>
<keyword evidence="3" id="KW-1185">Reference proteome</keyword>
<dbReference type="InterPro" id="IPR029044">
    <property type="entry name" value="Nucleotide-diphossugar_trans"/>
</dbReference>
<accession>A0A0J1BJ49</accession>
<feature type="compositionally biased region" description="Basic and acidic residues" evidence="1">
    <location>
        <begin position="312"/>
        <end position="321"/>
    </location>
</feature>
<evidence type="ECO:0000313" key="3">
    <source>
        <dbReference type="Proteomes" id="UP000036367"/>
    </source>
</evidence>
<feature type="region of interest" description="Disordered" evidence="1">
    <location>
        <begin position="299"/>
        <end position="321"/>
    </location>
</feature>
<proteinExistence type="predicted"/>
<reference evidence="2" key="1">
    <citation type="submission" date="2015-05" db="EMBL/GenBank/DDBJ databases">
        <title>Permanent draft genome of Rhodopirellula islandicus K833.</title>
        <authorList>
            <person name="Kizina J."/>
            <person name="Richter M."/>
            <person name="Glockner F.O."/>
            <person name="Harder J."/>
        </authorList>
    </citation>
    <scope>NUCLEOTIDE SEQUENCE [LARGE SCALE GENOMIC DNA]</scope>
    <source>
        <strain evidence="2">K833</strain>
    </source>
</reference>
<dbReference type="AlphaFoldDB" id="A0A0J1BJ49"/>
<dbReference type="Gene3D" id="3.90.550.10">
    <property type="entry name" value="Spore Coat Polysaccharide Biosynthesis Protein SpsA, Chain A"/>
    <property type="match status" value="1"/>
</dbReference>
<protein>
    <recommendedName>
        <fullName evidence="4">Glycosyltransferase</fullName>
    </recommendedName>
</protein>
<name>A0A0J1BJ49_RHOIS</name>
<evidence type="ECO:0000256" key="1">
    <source>
        <dbReference type="SAM" id="MobiDB-lite"/>
    </source>
</evidence>
<dbReference type="CDD" id="cd00761">
    <property type="entry name" value="Glyco_tranf_GTA_type"/>
    <property type="match status" value="1"/>
</dbReference>
<evidence type="ECO:0008006" key="4">
    <source>
        <dbReference type="Google" id="ProtNLM"/>
    </source>
</evidence>
<dbReference type="SUPFAM" id="SSF53448">
    <property type="entry name" value="Nucleotide-diphospho-sugar transferases"/>
    <property type="match status" value="1"/>
</dbReference>
<dbReference type="EMBL" id="LECT01000014">
    <property type="protein sequence ID" value="KLU06547.1"/>
    <property type="molecule type" value="Genomic_DNA"/>
</dbReference>
<comment type="caution">
    <text evidence="2">The sequence shown here is derived from an EMBL/GenBank/DDBJ whole genome shotgun (WGS) entry which is preliminary data.</text>
</comment>
<gene>
    <name evidence="2" type="ORF">RISK_001302</name>
</gene>
<evidence type="ECO:0000313" key="2">
    <source>
        <dbReference type="EMBL" id="KLU06547.1"/>
    </source>
</evidence>
<sequence>MAGAVVRKLSNIPRLSIVVPHGGDDAAFESSLASVLQHRPDGCEVIVSHDGNYDDPFDLAEEVRFVDSGSTNVLRQITDAAELAMGRFVHVVADGHVATADWTDAALAQFEGHETGVVVPVVRDPESQRIEHAGWRTTASSACGPIGFGDKQVARKAAARVEGAFLAASFWRRDLLRSLSGTYRGTDTIEASVGFGHLVTQAGWRCVIAEDSVMGVDFETEVLDYDLRIQRNHRRLQALSDHLRSGGSAGWGRGVQRLLTTTLAGGLRPSSLLAGLRRMTAPLAGNAISRSVQTAGVLSVDDNPETLPMPAMDREPLRRAA</sequence>